<keyword evidence="2" id="KW-1185">Reference proteome</keyword>
<evidence type="ECO:0000313" key="1">
    <source>
        <dbReference type="EMBL" id="PPQ87815.1"/>
    </source>
</evidence>
<accession>A0A409XAP2</accession>
<comment type="caution">
    <text evidence="1">The sequence shown here is derived from an EMBL/GenBank/DDBJ whole genome shotgun (WGS) entry which is preliminary data.</text>
</comment>
<gene>
    <name evidence="1" type="ORF">CVT25_008860</name>
</gene>
<organism evidence="1 2">
    <name type="scientific">Psilocybe cyanescens</name>
    <dbReference type="NCBI Taxonomy" id="93625"/>
    <lineage>
        <taxon>Eukaryota</taxon>
        <taxon>Fungi</taxon>
        <taxon>Dikarya</taxon>
        <taxon>Basidiomycota</taxon>
        <taxon>Agaricomycotina</taxon>
        <taxon>Agaricomycetes</taxon>
        <taxon>Agaricomycetidae</taxon>
        <taxon>Agaricales</taxon>
        <taxon>Agaricineae</taxon>
        <taxon>Strophariaceae</taxon>
        <taxon>Psilocybe</taxon>
    </lineage>
</organism>
<protein>
    <submittedName>
        <fullName evidence="1">Uncharacterized protein</fullName>
    </submittedName>
</protein>
<dbReference type="InParanoid" id="A0A409XAP2"/>
<sequence length="109" mass="11709">MYSVEKRYRVKMARAAAAASATSFAPAVIVEDNGDNVTILPSTLASNKPLASHLKYRCGSGICVAGAQSSNCFGRFPLIKDDDSATAKDDDYDHIFPCFNSALSTAERR</sequence>
<proteinExistence type="predicted"/>
<evidence type="ECO:0000313" key="2">
    <source>
        <dbReference type="Proteomes" id="UP000283269"/>
    </source>
</evidence>
<reference evidence="1 2" key="1">
    <citation type="journal article" date="2018" name="Evol. Lett.">
        <title>Horizontal gene cluster transfer increased hallucinogenic mushroom diversity.</title>
        <authorList>
            <person name="Reynolds H.T."/>
            <person name="Vijayakumar V."/>
            <person name="Gluck-Thaler E."/>
            <person name="Korotkin H.B."/>
            <person name="Matheny P.B."/>
            <person name="Slot J.C."/>
        </authorList>
    </citation>
    <scope>NUCLEOTIDE SEQUENCE [LARGE SCALE GENOMIC DNA]</scope>
    <source>
        <strain evidence="1 2">2631</strain>
    </source>
</reference>
<dbReference type="EMBL" id="NHYD01002207">
    <property type="protein sequence ID" value="PPQ87815.1"/>
    <property type="molecule type" value="Genomic_DNA"/>
</dbReference>
<name>A0A409XAP2_PSICY</name>
<dbReference type="Proteomes" id="UP000283269">
    <property type="component" value="Unassembled WGS sequence"/>
</dbReference>
<dbReference type="AlphaFoldDB" id="A0A409XAP2"/>